<dbReference type="Proteomes" id="UP000694892">
    <property type="component" value="Chromosome 5L"/>
</dbReference>
<reference evidence="3" key="1">
    <citation type="journal article" date="2016" name="Nature">
        <title>Genome evolution in the allotetraploid frog Xenopus laevis.</title>
        <authorList>
            <person name="Session A.M."/>
            <person name="Uno Y."/>
            <person name="Kwon T."/>
            <person name="Chapman J.A."/>
            <person name="Toyoda A."/>
            <person name="Takahashi S."/>
            <person name="Fukui A."/>
            <person name="Hikosaka A."/>
            <person name="Suzuki A."/>
            <person name="Kondo M."/>
            <person name="van Heeringen S.J."/>
            <person name="Quigley I."/>
            <person name="Heinz S."/>
            <person name="Ogino H."/>
            <person name="Ochi H."/>
            <person name="Hellsten U."/>
            <person name="Lyons J.B."/>
            <person name="Simakov O."/>
            <person name="Putnam N."/>
            <person name="Stites J."/>
            <person name="Kuroki Y."/>
            <person name="Tanaka T."/>
            <person name="Michiue T."/>
            <person name="Watanabe M."/>
            <person name="Bogdanovic O."/>
            <person name="Lister R."/>
            <person name="Georgiou G."/>
            <person name="Paranjpe S.S."/>
            <person name="van Kruijsbergen I."/>
            <person name="Shu S."/>
            <person name="Carlson J."/>
            <person name="Kinoshita T."/>
            <person name="Ohta Y."/>
            <person name="Mawaribuchi S."/>
            <person name="Jenkins J."/>
            <person name="Grimwood J."/>
            <person name="Schmutz J."/>
            <person name="Mitros T."/>
            <person name="Mozaffari S.V."/>
            <person name="Suzuki Y."/>
            <person name="Haramoto Y."/>
            <person name="Yamamoto T.S."/>
            <person name="Takagi C."/>
            <person name="Heald R."/>
            <person name="Miller K."/>
            <person name="Haudenschild C."/>
            <person name="Kitzman J."/>
            <person name="Nakayama T."/>
            <person name="Izutsu Y."/>
            <person name="Robert J."/>
            <person name="Fortriede J."/>
            <person name="Burns K."/>
            <person name="Lotay V."/>
            <person name="Karimi K."/>
            <person name="Yasuoka Y."/>
            <person name="Dichmann D.S."/>
            <person name="Flajnik M.F."/>
            <person name="Houston D.W."/>
            <person name="Shendure J."/>
            <person name="DuPasquier L."/>
            <person name="Vize P.D."/>
            <person name="Zorn A.M."/>
            <person name="Ito M."/>
            <person name="Marcotte E.M."/>
            <person name="Wallingford J.B."/>
            <person name="Ito Y."/>
            <person name="Asashima M."/>
            <person name="Ueno N."/>
            <person name="Matsuda Y."/>
            <person name="Veenstra G.J."/>
            <person name="Fujiyama A."/>
            <person name="Harland R.M."/>
            <person name="Taira M."/>
            <person name="Rokhsar D.S."/>
        </authorList>
    </citation>
    <scope>NUCLEOTIDE SEQUENCE [LARGE SCALE GENOMIC DNA]</scope>
    <source>
        <strain evidence="3">J</strain>
    </source>
</reference>
<feature type="non-terminal residue" evidence="2">
    <location>
        <position position="1"/>
    </location>
</feature>
<accession>A0A974CY51</accession>
<proteinExistence type="predicted"/>
<dbReference type="EMBL" id="CM004474">
    <property type="protein sequence ID" value="OCT80860.1"/>
    <property type="molecule type" value="Genomic_DNA"/>
</dbReference>
<sequence length="102" mass="11777">HKLYLSLLRVQYHFRTEVTSSQCARIERISYDASYLRACLRAPTKNMAARIRLLYRFRNKPKGSLVPPNKPGVSRSMSEPQGDWSINSDFKVEPPVNQPNNL</sequence>
<evidence type="ECO:0000313" key="2">
    <source>
        <dbReference type="EMBL" id="OCT80860.1"/>
    </source>
</evidence>
<name>A0A974CY51_XENLA</name>
<organism evidence="2 3">
    <name type="scientific">Xenopus laevis</name>
    <name type="common">African clawed frog</name>
    <dbReference type="NCBI Taxonomy" id="8355"/>
    <lineage>
        <taxon>Eukaryota</taxon>
        <taxon>Metazoa</taxon>
        <taxon>Chordata</taxon>
        <taxon>Craniata</taxon>
        <taxon>Vertebrata</taxon>
        <taxon>Euteleostomi</taxon>
        <taxon>Amphibia</taxon>
        <taxon>Batrachia</taxon>
        <taxon>Anura</taxon>
        <taxon>Pipoidea</taxon>
        <taxon>Pipidae</taxon>
        <taxon>Xenopodinae</taxon>
        <taxon>Xenopus</taxon>
        <taxon>Xenopus</taxon>
    </lineage>
</organism>
<evidence type="ECO:0000313" key="3">
    <source>
        <dbReference type="Proteomes" id="UP000694892"/>
    </source>
</evidence>
<feature type="compositionally biased region" description="Polar residues" evidence="1">
    <location>
        <begin position="75"/>
        <end position="88"/>
    </location>
</feature>
<dbReference type="AlphaFoldDB" id="A0A974CY51"/>
<gene>
    <name evidence="2" type="ORF">XELAEV_18027672mg</name>
</gene>
<protein>
    <submittedName>
        <fullName evidence="2">Uncharacterized protein</fullName>
    </submittedName>
</protein>
<evidence type="ECO:0000256" key="1">
    <source>
        <dbReference type="SAM" id="MobiDB-lite"/>
    </source>
</evidence>
<feature type="region of interest" description="Disordered" evidence="1">
    <location>
        <begin position="62"/>
        <end position="102"/>
    </location>
</feature>